<dbReference type="PANTHER" id="PTHR43153:SF1">
    <property type="entry name" value="ELECTRON TRANSFER FLAVOPROTEIN SUBUNIT ALPHA, MITOCHONDRIAL"/>
    <property type="match status" value="1"/>
</dbReference>
<dbReference type="RefSeq" id="WP_021353113.1">
    <property type="nucleotide sequence ID" value="NZ_CP051667.1"/>
</dbReference>
<keyword evidence="4" id="KW-0274">FAD</keyword>
<feature type="binding site" evidence="4">
    <location>
        <position position="285"/>
    </location>
    <ligand>
        <name>FAD</name>
        <dbReference type="ChEBI" id="CHEBI:57692"/>
    </ligand>
</feature>
<organism evidence="6 7">
    <name type="scientific">Corynebacterium pseudodiphtheriticum</name>
    <dbReference type="NCBI Taxonomy" id="37637"/>
    <lineage>
        <taxon>Bacteria</taxon>
        <taxon>Bacillati</taxon>
        <taxon>Actinomycetota</taxon>
        <taxon>Actinomycetes</taxon>
        <taxon>Mycobacteriales</taxon>
        <taxon>Corynebacteriaceae</taxon>
        <taxon>Corynebacterium</taxon>
    </lineage>
</organism>
<dbReference type="GO" id="GO:0033539">
    <property type="term" value="P:fatty acid beta-oxidation using acyl-CoA dehydrogenase"/>
    <property type="evidence" value="ECO:0007669"/>
    <property type="project" value="TreeGrafter"/>
</dbReference>
<dbReference type="SUPFAM" id="SSF52402">
    <property type="entry name" value="Adenine nucleotide alpha hydrolases-like"/>
    <property type="match status" value="1"/>
</dbReference>
<feature type="binding site" evidence="4">
    <location>
        <begin position="264"/>
        <end position="271"/>
    </location>
    <ligand>
        <name>FAD</name>
        <dbReference type="ChEBI" id="CHEBI:57692"/>
    </ligand>
</feature>
<evidence type="ECO:0000259" key="5">
    <source>
        <dbReference type="SMART" id="SM00893"/>
    </source>
</evidence>
<evidence type="ECO:0000313" key="7">
    <source>
        <dbReference type="Proteomes" id="UP001224412"/>
    </source>
</evidence>
<name>A0AAP4BNH9_9CORY</name>
<feature type="binding site" evidence="4">
    <location>
        <begin position="233"/>
        <end position="234"/>
    </location>
    <ligand>
        <name>FAD</name>
        <dbReference type="ChEBI" id="CHEBI:57692"/>
    </ligand>
</feature>
<accession>A0AAP4BNH9</accession>
<evidence type="ECO:0000256" key="2">
    <source>
        <dbReference type="ARBA" id="ARBA00011355"/>
    </source>
</evidence>
<dbReference type="Gene3D" id="3.40.50.1220">
    <property type="entry name" value="TPP-binding domain"/>
    <property type="match status" value="1"/>
</dbReference>
<protein>
    <submittedName>
        <fullName evidence="6">Electron transfer flavoprotein subunit alpha/FixB family protein</fullName>
    </submittedName>
</protein>
<comment type="similarity">
    <text evidence="1">Belongs to the ETF alpha-subunit/FixB family.</text>
</comment>
<evidence type="ECO:0000256" key="3">
    <source>
        <dbReference type="ARBA" id="ARBA00025649"/>
    </source>
</evidence>
<dbReference type="InterPro" id="IPR014730">
    <property type="entry name" value="ETF_a/b_N"/>
</dbReference>
<dbReference type="InterPro" id="IPR001308">
    <property type="entry name" value="ETF_a/FixB"/>
</dbReference>
<reference evidence="6" key="1">
    <citation type="submission" date="2023-05" db="EMBL/GenBank/DDBJ databases">
        <title>Metabolic capabilities are highly conserved among human nasal-associated Corynebacterium species in pangenomic analyses.</title>
        <authorList>
            <person name="Tran T.H."/>
            <person name="Roberts A.Q."/>
            <person name="Escapa I.F."/>
            <person name="Gao W."/>
            <person name="Conlan S."/>
            <person name="Kong H."/>
            <person name="Segre J.A."/>
            <person name="Kelly M.S."/>
            <person name="Lemon K.P."/>
        </authorList>
    </citation>
    <scope>NUCLEOTIDE SEQUENCE</scope>
    <source>
        <strain evidence="6">KPL2773</strain>
    </source>
</reference>
<comment type="function">
    <text evidence="3">The electron transfer flavoprotein serves as a specific electron acceptor for other dehydrogenases. It transfers the electrons to the main respiratory chain via ETF-ubiquinone oxidoreductase (ETF dehydrogenase).</text>
</comment>
<dbReference type="GO" id="GO:0009055">
    <property type="term" value="F:electron transfer activity"/>
    <property type="evidence" value="ECO:0007669"/>
    <property type="project" value="InterPro"/>
</dbReference>
<feature type="domain" description="Electron transfer flavoprotein alpha/beta-subunit N-terminal" evidence="5">
    <location>
        <begin position="4"/>
        <end position="184"/>
    </location>
</feature>
<dbReference type="SUPFAM" id="SSF52467">
    <property type="entry name" value="DHS-like NAD/FAD-binding domain"/>
    <property type="match status" value="1"/>
</dbReference>
<gene>
    <name evidence="6" type="ORF">QPX42_01390</name>
</gene>
<dbReference type="InterPro" id="IPR029035">
    <property type="entry name" value="DHS-like_NAD/FAD-binding_dom"/>
</dbReference>
<dbReference type="PANTHER" id="PTHR43153">
    <property type="entry name" value="ELECTRON TRANSFER FLAVOPROTEIN ALPHA"/>
    <property type="match status" value="1"/>
</dbReference>
<proteinExistence type="inferred from homology"/>
<evidence type="ECO:0000256" key="4">
    <source>
        <dbReference type="PIRSR" id="PIRSR000089-1"/>
    </source>
</evidence>
<dbReference type="PIRSF" id="PIRSF000089">
    <property type="entry name" value="Electra_flavoP_a"/>
    <property type="match status" value="1"/>
</dbReference>
<dbReference type="EMBL" id="JASNVH010000002">
    <property type="protein sequence ID" value="MDK4306213.1"/>
    <property type="molecule type" value="Genomic_DNA"/>
</dbReference>
<feature type="binding site" evidence="4">
    <location>
        <begin position="247"/>
        <end position="251"/>
    </location>
    <ligand>
        <name>FAD</name>
        <dbReference type="ChEBI" id="CHEBI:57692"/>
    </ligand>
</feature>
<feature type="binding site" evidence="4">
    <location>
        <position position="207"/>
    </location>
    <ligand>
        <name>FAD</name>
        <dbReference type="ChEBI" id="CHEBI:57692"/>
    </ligand>
</feature>
<keyword evidence="4" id="KW-0285">Flavoprotein</keyword>
<sequence>MAHVYVLIEHENGQLNPVNKELIAAARPLGSVHAVVVSAPGGCEQLPAELASAGVDKIYSAEVADYEQRLVLPEVDALSTVAASNPGPIVVAAGTAGNEIVGRLGARLASGILSDVVGINADGTAQHSIFGGSVDVVAQAEGDCPLYSLRPGAVEPEANPVQGAGNLEKIVLGGAAENEARVASFTPAVKGDRPDLLQAKNVVAGGRGVGSAENFADVIEPLADSLGAAVGATRDAVDDGMYAPAHQIGQTGVTVSPKLYIGLGISGAIQHLAGMQTAEHIIVVNQDADEPFFAVADLGVVGDLHEIAPALTAELRARAQS</sequence>
<dbReference type="Gene3D" id="3.40.50.620">
    <property type="entry name" value="HUPs"/>
    <property type="match status" value="1"/>
</dbReference>
<dbReference type="Pfam" id="PF01012">
    <property type="entry name" value="ETF"/>
    <property type="match status" value="1"/>
</dbReference>
<evidence type="ECO:0000256" key="1">
    <source>
        <dbReference type="ARBA" id="ARBA00005817"/>
    </source>
</evidence>
<dbReference type="Pfam" id="PF00766">
    <property type="entry name" value="ETF_alpha"/>
    <property type="match status" value="1"/>
</dbReference>
<comment type="subunit">
    <text evidence="2">Heterodimer of an alpha and a beta subunit.</text>
</comment>
<dbReference type="SMART" id="SM00893">
    <property type="entry name" value="ETF"/>
    <property type="match status" value="1"/>
</dbReference>
<dbReference type="GO" id="GO:0050660">
    <property type="term" value="F:flavin adenine dinucleotide binding"/>
    <property type="evidence" value="ECO:0007669"/>
    <property type="project" value="InterPro"/>
</dbReference>
<dbReference type="InterPro" id="IPR014729">
    <property type="entry name" value="Rossmann-like_a/b/a_fold"/>
</dbReference>
<evidence type="ECO:0000313" key="6">
    <source>
        <dbReference type="EMBL" id="MDK4306213.1"/>
    </source>
</evidence>
<comment type="caution">
    <text evidence="6">The sequence shown here is derived from an EMBL/GenBank/DDBJ whole genome shotgun (WGS) entry which is preliminary data.</text>
</comment>
<dbReference type="AlphaFoldDB" id="A0AAP4BNH9"/>
<dbReference type="Proteomes" id="UP001224412">
    <property type="component" value="Unassembled WGS sequence"/>
</dbReference>
<dbReference type="InterPro" id="IPR014731">
    <property type="entry name" value="ETF_asu_C"/>
</dbReference>
<comment type="cofactor">
    <cofactor evidence="4">
        <name>FAD</name>
        <dbReference type="ChEBI" id="CHEBI:57692"/>
    </cofactor>
    <text evidence="4">Binds 1 FAD per dimer.</text>
</comment>